<proteinExistence type="predicted"/>
<dbReference type="InterPro" id="IPR013087">
    <property type="entry name" value="Znf_C2H2_type"/>
</dbReference>
<evidence type="ECO:0000313" key="4">
    <source>
        <dbReference type="EMBL" id="CAB4309190.1"/>
    </source>
</evidence>
<sequence length="421" mass="45883">MDGQQDNAIQPFDEAWFDVANPCGKEFELPNASSPIHPRWSDNSNNLVFLQDQQLHTPDILENSYELETIRSSCAGNQVDSCPIMEMGPSIANFNPIVNPQEGTSIGNHKVHFPRSTGVLKSEFEGAFPEVNQHVYAPTSASYSRKGVDINFPLRNQESHAVNSTNSPSISSTESLCLKNNPTHAPRFPNTSGFGPSVYIPPNKQLTHFRTSSNAFRLNSDDYIINDHVCSGFHFTILGPISSSGSSSSFGSSGCHPVRNQEIRSSSFTDSPSIQNGLSVRSNQVAYKFGGSANGDINHGPSHLQAVSHGTGITSNVPVPVENQVETSTRAPQSNCHGSEKNQTFGPSSSKNGRCDVKYTCKICKREFPNYNSLGGHMSFHAKMKKAKRKLDSKKDASHINSFGSSNVSRAMKINIQESDS</sequence>
<feature type="domain" description="C2H2-type" evidence="3">
    <location>
        <begin position="359"/>
        <end position="386"/>
    </location>
</feature>
<evidence type="ECO:0000256" key="1">
    <source>
        <dbReference type="PROSITE-ProRule" id="PRU00042"/>
    </source>
</evidence>
<feature type="region of interest" description="Disordered" evidence="2">
    <location>
        <begin position="325"/>
        <end position="352"/>
    </location>
</feature>
<keyword evidence="1" id="KW-0863">Zinc-finger</keyword>
<dbReference type="OrthoDB" id="1158627at2759"/>
<dbReference type="InterPro" id="IPR036236">
    <property type="entry name" value="Znf_C2H2_sf"/>
</dbReference>
<dbReference type="PROSITE" id="PS50157">
    <property type="entry name" value="ZINC_FINGER_C2H2_2"/>
    <property type="match status" value="1"/>
</dbReference>
<dbReference type="Pfam" id="PF13912">
    <property type="entry name" value="zf-C2H2_6"/>
    <property type="match status" value="1"/>
</dbReference>
<dbReference type="SUPFAM" id="SSF57667">
    <property type="entry name" value="beta-beta-alpha zinc fingers"/>
    <property type="match status" value="1"/>
</dbReference>
<dbReference type="GO" id="GO:0008270">
    <property type="term" value="F:zinc ion binding"/>
    <property type="evidence" value="ECO:0007669"/>
    <property type="project" value="UniProtKB-KW"/>
</dbReference>
<protein>
    <recommendedName>
        <fullName evidence="3">C2H2-type domain-containing protein</fullName>
    </recommendedName>
</protein>
<dbReference type="AlphaFoldDB" id="A0A6J5X5T8"/>
<dbReference type="PROSITE" id="PS00028">
    <property type="entry name" value="ZINC_FINGER_C2H2_1"/>
    <property type="match status" value="1"/>
</dbReference>
<organism evidence="4 5">
    <name type="scientific">Prunus armeniaca</name>
    <name type="common">Apricot</name>
    <name type="synonym">Armeniaca vulgaris</name>
    <dbReference type="NCBI Taxonomy" id="36596"/>
    <lineage>
        <taxon>Eukaryota</taxon>
        <taxon>Viridiplantae</taxon>
        <taxon>Streptophyta</taxon>
        <taxon>Embryophyta</taxon>
        <taxon>Tracheophyta</taxon>
        <taxon>Spermatophyta</taxon>
        <taxon>Magnoliopsida</taxon>
        <taxon>eudicotyledons</taxon>
        <taxon>Gunneridae</taxon>
        <taxon>Pentapetalae</taxon>
        <taxon>rosids</taxon>
        <taxon>fabids</taxon>
        <taxon>Rosales</taxon>
        <taxon>Rosaceae</taxon>
        <taxon>Amygdaloideae</taxon>
        <taxon>Amygdaleae</taxon>
        <taxon>Prunus</taxon>
    </lineage>
</organism>
<keyword evidence="1" id="KW-0862">Zinc</keyword>
<evidence type="ECO:0000313" key="5">
    <source>
        <dbReference type="Proteomes" id="UP000507245"/>
    </source>
</evidence>
<name>A0A6J5X5T8_PRUAR</name>
<dbReference type="EMBL" id="CAEKKB010000004">
    <property type="protein sequence ID" value="CAB4309190.1"/>
    <property type="molecule type" value="Genomic_DNA"/>
</dbReference>
<accession>A0A6J5X5T8</accession>
<keyword evidence="1" id="KW-0479">Metal-binding</keyword>
<reference evidence="5" key="1">
    <citation type="journal article" date="2020" name="Genome Biol.">
        <title>Gamete binning: chromosome-level and haplotype-resolved genome assembly enabled by high-throughput single-cell sequencing of gamete genomes.</title>
        <authorList>
            <person name="Campoy J.A."/>
            <person name="Sun H."/>
            <person name="Goel M."/>
            <person name="Jiao W.-B."/>
            <person name="Folz-Donahue K."/>
            <person name="Wang N."/>
            <person name="Rubio M."/>
            <person name="Liu C."/>
            <person name="Kukat C."/>
            <person name="Ruiz D."/>
            <person name="Huettel B."/>
            <person name="Schneeberger K."/>
        </authorList>
    </citation>
    <scope>NUCLEOTIDE SEQUENCE [LARGE SCALE GENOMIC DNA]</scope>
    <source>
        <strain evidence="5">cv. Rojo Pasion</strain>
    </source>
</reference>
<evidence type="ECO:0000256" key="2">
    <source>
        <dbReference type="SAM" id="MobiDB-lite"/>
    </source>
</evidence>
<gene>
    <name evidence="4" type="ORF">ORAREDHAP_LOCUS30136</name>
</gene>
<dbReference type="Proteomes" id="UP000507245">
    <property type="component" value="Unassembled WGS sequence"/>
</dbReference>
<keyword evidence="5" id="KW-1185">Reference proteome</keyword>
<evidence type="ECO:0000259" key="3">
    <source>
        <dbReference type="PROSITE" id="PS50157"/>
    </source>
</evidence>